<sequence>MSNSDSEIDTFAAIFALSYTAVIFMGKAKKRRYSQRGGFQLGKKPNATIERQRIDKHYFRQSNSVLPMFSEAVFERRYKMPRTVYKKLSSAVCKADDYFFQTQDALGILGVTADQKITAALLQLLLGMSAVAIVNCVRLKESTNSKSLKRVVYAVVQEFEGK</sequence>
<accession>A0A2V3IJ43</accession>
<proteinExistence type="predicted"/>
<dbReference type="PANTHER" id="PTHR47150">
    <property type="entry name" value="OS12G0169200 PROTEIN"/>
    <property type="match status" value="1"/>
</dbReference>
<dbReference type="OrthoDB" id="124998at2759"/>
<dbReference type="EMBL" id="NBIV01000178">
    <property type="protein sequence ID" value="PXF42053.1"/>
    <property type="molecule type" value="Genomic_DNA"/>
</dbReference>
<keyword evidence="1" id="KW-0812">Transmembrane</keyword>
<name>A0A2V3IJ43_9FLOR</name>
<reference evidence="2 3" key="1">
    <citation type="journal article" date="2018" name="Mol. Biol. Evol.">
        <title>Analysis of the draft genome of the red seaweed Gracilariopsis chorda provides insights into genome size evolution in Rhodophyta.</title>
        <authorList>
            <person name="Lee J."/>
            <person name="Yang E.C."/>
            <person name="Graf L."/>
            <person name="Yang J.H."/>
            <person name="Qiu H."/>
            <person name="Zel Zion U."/>
            <person name="Chan C.X."/>
            <person name="Stephens T.G."/>
            <person name="Weber A.P.M."/>
            <person name="Boo G.H."/>
            <person name="Boo S.M."/>
            <person name="Kim K.M."/>
            <person name="Shin Y."/>
            <person name="Jung M."/>
            <person name="Lee S.J."/>
            <person name="Yim H.S."/>
            <person name="Lee J.H."/>
            <person name="Bhattacharya D."/>
            <person name="Yoon H.S."/>
        </authorList>
    </citation>
    <scope>NUCLEOTIDE SEQUENCE [LARGE SCALE GENOMIC DNA]</scope>
    <source>
        <strain evidence="2 3">SKKU-2015</strain>
        <tissue evidence="2">Whole body</tissue>
    </source>
</reference>
<dbReference type="AlphaFoldDB" id="A0A2V3IJ43"/>
<keyword evidence="1" id="KW-1133">Transmembrane helix</keyword>
<gene>
    <name evidence="2" type="ORF">BWQ96_08221</name>
</gene>
<evidence type="ECO:0000313" key="2">
    <source>
        <dbReference type="EMBL" id="PXF42053.1"/>
    </source>
</evidence>
<keyword evidence="3" id="KW-1185">Reference proteome</keyword>
<protein>
    <submittedName>
        <fullName evidence="2">Uncharacterized protein</fullName>
    </submittedName>
</protein>
<keyword evidence="1" id="KW-0472">Membrane</keyword>
<dbReference type="Proteomes" id="UP000247409">
    <property type="component" value="Unassembled WGS sequence"/>
</dbReference>
<comment type="caution">
    <text evidence="2">The sequence shown here is derived from an EMBL/GenBank/DDBJ whole genome shotgun (WGS) entry which is preliminary data.</text>
</comment>
<organism evidence="2 3">
    <name type="scientific">Gracilariopsis chorda</name>
    <dbReference type="NCBI Taxonomy" id="448386"/>
    <lineage>
        <taxon>Eukaryota</taxon>
        <taxon>Rhodophyta</taxon>
        <taxon>Florideophyceae</taxon>
        <taxon>Rhodymeniophycidae</taxon>
        <taxon>Gracilariales</taxon>
        <taxon>Gracilariaceae</taxon>
        <taxon>Gracilariopsis</taxon>
    </lineage>
</organism>
<evidence type="ECO:0000256" key="1">
    <source>
        <dbReference type="SAM" id="Phobius"/>
    </source>
</evidence>
<dbReference type="PANTHER" id="PTHR47150:SF7">
    <property type="entry name" value="NUCLEASE"/>
    <property type="match status" value="1"/>
</dbReference>
<evidence type="ECO:0000313" key="3">
    <source>
        <dbReference type="Proteomes" id="UP000247409"/>
    </source>
</evidence>
<feature type="transmembrane region" description="Helical" evidence="1">
    <location>
        <begin position="6"/>
        <end position="26"/>
    </location>
</feature>